<evidence type="ECO:0000313" key="2">
    <source>
        <dbReference type="Proteomes" id="UP000827976"/>
    </source>
</evidence>
<dbReference type="EC" id="2.3.1.20" evidence="1"/>
<gene>
    <name evidence="1" type="ORF">IHE45_07G004900</name>
</gene>
<name>A0ACB7VPP2_DIOAL</name>
<protein>
    <submittedName>
        <fullName evidence="1">Diacylglycerol O-acyltransferase protein</fullName>
        <ecNumber evidence="1">2.3.1.20</ecNumber>
    </submittedName>
</protein>
<keyword evidence="2" id="KW-1185">Reference proteome</keyword>
<accession>A0ACB7VPP2</accession>
<proteinExistence type="predicted"/>
<comment type="caution">
    <text evidence="1">The sequence shown here is derived from an EMBL/GenBank/DDBJ whole genome shotgun (WGS) entry which is preliminary data.</text>
</comment>
<dbReference type="EMBL" id="CM037017">
    <property type="protein sequence ID" value="KAH7676283.1"/>
    <property type="molecule type" value="Genomic_DNA"/>
</dbReference>
<organism evidence="1 2">
    <name type="scientific">Dioscorea alata</name>
    <name type="common">Purple yam</name>
    <dbReference type="NCBI Taxonomy" id="55571"/>
    <lineage>
        <taxon>Eukaryota</taxon>
        <taxon>Viridiplantae</taxon>
        <taxon>Streptophyta</taxon>
        <taxon>Embryophyta</taxon>
        <taxon>Tracheophyta</taxon>
        <taxon>Spermatophyta</taxon>
        <taxon>Magnoliopsida</taxon>
        <taxon>Liliopsida</taxon>
        <taxon>Dioscoreales</taxon>
        <taxon>Dioscoreaceae</taxon>
        <taxon>Dioscorea</taxon>
    </lineage>
</organism>
<keyword evidence="1" id="KW-0012">Acyltransferase</keyword>
<keyword evidence="1" id="KW-0808">Transferase</keyword>
<dbReference type="Proteomes" id="UP000827976">
    <property type="component" value="Chromosome 7"/>
</dbReference>
<evidence type="ECO:0000313" key="1">
    <source>
        <dbReference type="EMBL" id="KAH7676283.1"/>
    </source>
</evidence>
<reference evidence="2" key="1">
    <citation type="journal article" date="2022" name="Nat. Commun.">
        <title>Chromosome evolution and the genetic basis of agronomically important traits in greater yam.</title>
        <authorList>
            <person name="Bredeson J.V."/>
            <person name="Lyons J.B."/>
            <person name="Oniyinde I.O."/>
            <person name="Okereke N.R."/>
            <person name="Kolade O."/>
            <person name="Nnabue I."/>
            <person name="Nwadili C.O."/>
            <person name="Hribova E."/>
            <person name="Parker M."/>
            <person name="Nwogha J."/>
            <person name="Shu S."/>
            <person name="Carlson J."/>
            <person name="Kariba R."/>
            <person name="Muthemba S."/>
            <person name="Knop K."/>
            <person name="Barton G.J."/>
            <person name="Sherwood A.V."/>
            <person name="Lopez-Montes A."/>
            <person name="Asiedu R."/>
            <person name="Jamnadass R."/>
            <person name="Muchugi A."/>
            <person name="Goodstein D."/>
            <person name="Egesi C.N."/>
            <person name="Featherston J."/>
            <person name="Asfaw A."/>
            <person name="Simpson G.G."/>
            <person name="Dolezel J."/>
            <person name="Hendre P.S."/>
            <person name="Van Deynze A."/>
            <person name="Kumar P.L."/>
            <person name="Obidiegwu J.E."/>
            <person name="Bhattacharjee R."/>
            <person name="Rokhsar D.S."/>
        </authorList>
    </citation>
    <scope>NUCLEOTIDE SEQUENCE [LARGE SCALE GENOMIC DNA]</scope>
    <source>
        <strain evidence="2">cv. TDa95/00328</strain>
    </source>
</reference>
<sequence>MIEVCMGGKCKKSGALEVKEKFEKKVSIEGAVVGCKCMGKCRDGPNARLVNLSNKEDDLVRPLTNPLCLGVGLEDVKSIVSNFLGEKDANLLAA</sequence>